<name>A0ABY6A9K5_9GAMM</name>
<dbReference type="InterPro" id="IPR021482">
    <property type="entry name" value="DUF3135"/>
</dbReference>
<keyword evidence="2" id="KW-1185">Reference proteome</keyword>
<dbReference type="EMBL" id="CP054475">
    <property type="protein sequence ID" value="UXD87245.1"/>
    <property type="molecule type" value="Genomic_DNA"/>
</dbReference>
<proteinExistence type="predicted"/>
<protein>
    <submittedName>
        <fullName evidence="1">DUF3135 domain-containing protein</fullName>
    </submittedName>
</protein>
<dbReference type="Pfam" id="PF11333">
    <property type="entry name" value="DUF3135"/>
    <property type="match status" value="1"/>
</dbReference>
<evidence type="ECO:0000313" key="2">
    <source>
        <dbReference type="Proteomes" id="UP001065322"/>
    </source>
</evidence>
<accession>A0ABY6A9K5</accession>
<reference evidence="2" key="1">
    <citation type="submission" date="2020-06" db="EMBL/GenBank/DDBJ databases">
        <title>Thalassolituus marinus alknpb1M-1, a hydrocarbon-degrading bacterium isolated from the deep-sea overlying water using an in-situ strategy from the South China Sea basin.</title>
        <authorList>
            <person name="Dong C."/>
            <person name="Chen Y."/>
            <person name="Shao Z."/>
        </authorList>
    </citation>
    <scope>NUCLEOTIDE SEQUENCE [LARGE SCALE GENOMIC DNA]</scope>
    <source>
        <strain evidence="2">alknpb1M-1</strain>
    </source>
</reference>
<evidence type="ECO:0000313" key="1">
    <source>
        <dbReference type="EMBL" id="UXD87245.1"/>
    </source>
</evidence>
<organism evidence="1 2">
    <name type="scientific">Thalassolituus hydrocarboniclasticus</name>
    <dbReference type="NCBI Taxonomy" id="2742796"/>
    <lineage>
        <taxon>Bacteria</taxon>
        <taxon>Pseudomonadati</taxon>
        <taxon>Pseudomonadota</taxon>
        <taxon>Gammaproteobacteria</taxon>
        <taxon>Oceanospirillales</taxon>
        <taxon>Oceanospirillaceae</taxon>
        <taxon>Thalassolituus</taxon>
    </lineage>
</organism>
<gene>
    <name evidence="1" type="ORF">HUF19_07290</name>
</gene>
<dbReference type="Proteomes" id="UP001065322">
    <property type="component" value="Chromosome"/>
</dbReference>
<sequence length="111" mass="12743">MQLPPFDELKQLADSNPEALETLRRQLIEQTINSAGDHVRRRLRGLQFQIDMERQRASNPLSACLRMSRMMHERLHTLTESLHTGGSHQKQPVPAEVATADVIPFPFRAQF</sequence>
<dbReference type="RefSeq" id="WP_260999169.1">
    <property type="nucleotide sequence ID" value="NZ_CP054475.1"/>
</dbReference>